<dbReference type="EC" id="3.7.1.20" evidence="3"/>
<evidence type="ECO:0000256" key="1">
    <source>
        <dbReference type="ARBA" id="ARBA00022723"/>
    </source>
</evidence>
<dbReference type="SUPFAM" id="SSF56529">
    <property type="entry name" value="FAH"/>
    <property type="match status" value="1"/>
</dbReference>
<feature type="domain" description="Fumarylacetoacetase-like C-terminal" evidence="2">
    <location>
        <begin position="34"/>
        <end position="230"/>
    </location>
</feature>
<dbReference type="GO" id="GO:0034545">
    <property type="term" value="F:fumarylpyruvate hydrolase activity"/>
    <property type="evidence" value="ECO:0007669"/>
    <property type="project" value="UniProtKB-EC"/>
</dbReference>
<keyword evidence="1" id="KW-0479">Metal-binding</keyword>
<accession>A0ABU0C6S0</accession>
<dbReference type="PANTHER" id="PTHR11820:SF90">
    <property type="entry name" value="FLUTATHIONE S-TRANSFERASE"/>
    <property type="match status" value="1"/>
</dbReference>
<dbReference type="InterPro" id="IPR011234">
    <property type="entry name" value="Fumarylacetoacetase-like_C"/>
</dbReference>
<sequence>MSSSEAKPHFVFPPPSPVGVPIATSVATFPVRRIFCVGRNYADHAREMGAEVDREAPFYFTKPADAVALSGATIAYPPGTQDCHYEGEFVVALGGSAFRVPPDEAMGCVFGYAAGIDLTRRDLQGAAKAKGRPWDLGKAFENSALISPITPASDFGGIGEQTLMTRVNGEVRQQARLSDMVWSVPELIAHLSRYYHLEPGDLLYTGTPAGVAAVKPGDKLSVKIEGLEELAIAIGPAE</sequence>
<proteinExistence type="predicted"/>
<organism evidence="3 4">
    <name type="scientific">Rhodopseudomonas julia</name>
    <dbReference type="NCBI Taxonomy" id="200617"/>
    <lineage>
        <taxon>Bacteria</taxon>
        <taxon>Pseudomonadati</taxon>
        <taxon>Pseudomonadota</taxon>
        <taxon>Alphaproteobacteria</taxon>
        <taxon>Hyphomicrobiales</taxon>
        <taxon>Nitrobacteraceae</taxon>
        <taxon>Rhodopseudomonas</taxon>
    </lineage>
</organism>
<dbReference type="Gene3D" id="3.90.850.10">
    <property type="entry name" value="Fumarylacetoacetase-like, C-terminal domain"/>
    <property type="match status" value="1"/>
</dbReference>
<dbReference type="PANTHER" id="PTHR11820">
    <property type="entry name" value="ACYLPYRUVASE"/>
    <property type="match status" value="1"/>
</dbReference>
<dbReference type="RefSeq" id="WP_307154422.1">
    <property type="nucleotide sequence ID" value="NZ_JAUSUK010000002.1"/>
</dbReference>
<evidence type="ECO:0000313" key="4">
    <source>
        <dbReference type="Proteomes" id="UP001230253"/>
    </source>
</evidence>
<comment type="caution">
    <text evidence="3">The sequence shown here is derived from an EMBL/GenBank/DDBJ whole genome shotgun (WGS) entry which is preliminary data.</text>
</comment>
<dbReference type="Pfam" id="PF01557">
    <property type="entry name" value="FAA_hydrolase"/>
    <property type="match status" value="1"/>
</dbReference>
<keyword evidence="4" id="KW-1185">Reference proteome</keyword>
<dbReference type="Proteomes" id="UP001230253">
    <property type="component" value="Unassembled WGS sequence"/>
</dbReference>
<name>A0ABU0C6S0_9BRAD</name>
<gene>
    <name evidence="3" type="ORF">J2R99_002088</name>
</gene>
<evidence type="ECO:0000313" key="3">
    <source>
        <dbReference type="EMBL" id="MDQ0326219.1"/>
    </source>
</evidence>
<evidence type="ECO:0000259" key="2">
    <source>
        <dbReference type="Pfam" id="PF01557"/>
    </source>
</evidence>
<keyword evidence="3" id="KW-0378">Hydrolase</keyword>
<dbReference type="EMBL" id="JAUSUK010000002">
    <property type="protein sequence ID" value="MDQ0326219.1"/>
    <property type="molecule type" value="Genomic_DNA"/>
</dbReference>
<protein>
    <submittedName>
        <fullName evidence="3">Fumarylpyruvate hydrolase</fullName>
        <ecNumber evidence="3">3.7.1.20</ecNumber>
    </submittedName>
</protein>
<dbReference type="InterPro" id="IPR036663">
    <property type="entry name" value="Fumarylacetoacetase_C_sf"/>
</dbReference>
<reference evidence="3 4" key="1">
    <citation type="submission" date="2023-07" db="EMBL/GenBank/DDBJ databases">
        <title>Genomic Encyclopedia of Type Strains, Phase IV (KMG-IV): sequencing the most valuable type-strain genomes for metagenomic binning, comparative biology and taxonomic classification.</title>
        <authorList>
            <person name="Goeker M."/>
        </authorList>
    </citation>
    <scope>NUCLEOTIDE SEQUENCE [LARGE SCALE GENOMIC DNA]</scope>
    <source>
        <strain evidence="3 4">DSM 11549</strain>
    </source>
</reference>